<organism evidence="1 2">
    <name type="scientific">Camellia lanceoleosa</name>
    <dbReference type="NCBI Taxonomy" id="1840588"/>
    <lineage>
        <taxon>Eukaryota</taxon>
        <taxon>Viridiplantae</taxon>
        <taxon>Streptophyta</taxon>
        <taxon>Embryophyta</taxon>
        <taxon>Tracheophyta</taxon>
        <taxon>Spermatophyta</taxon>
        <taxon>Magnoliopsida</taxon>
        <taxon>eudicotyledons</taxon>
        <taxon>Gunneridae</taxon>
        <taxon>Pentapetalae</taxon>
        <taxon>asterids</taxon>
        <taxon>Ericales</taxon>
        <taxon>Theaceae</taxon>
        <taxon>Camellia</taxon>
    </lineage>
</organism>
<dbReference type="Proteomes" id="UP001060215">
    <property type="component" value="Chromosome 9"/>
</dbReference>
<gene>
    <name evidence="1" type="ORF">LOK49_LG08G02810</name>
</gene>
<evidence type="ECO:0000313" key="2">
    <source>
        <dbReference type="Proteomes" id="UP001060215"/>
    </source>
</evidence>
<dbReference type="EMBL" id="CM045766">
    <property type="protein sequence ID" value="KAI8002823.1"/>
    <property type="molecule type" value="Genomic_DNA"/>
</dbReference>
<reference evidence="1 2" key="1">
    <citation type="journal article" date="2022" name="Plant J.">
        <title>Chromosome-level genome of Camellia lanceoleosa provides a valuable resource for understanding genome evolution and self-incompatibility.</title>
        <authorList>
            <person name="Gong W."/>
            <person name="Xiao S."/>
            <person name="Wang L."/>
            <person name="Liao Z."/>
            <person name="Chang Y."/>
            <person name="Mo W."/>
            <person name="Hu G."/>
            <person name="Li W."/>
            <person name="Zhao G."/>
            <person name="Zhu H."/>
            <person name="Hu X."/>
            <person name="Ji K."/>
            <person name="Xiang X."/>
            <person name="Song Q."/>
            <person name="Yuan D."/>
            <person name="Jin S."/>
            <person name="Zhang L."/>
        </authorList>
    </citation>
    <scope>NUCLEOTIDE SEQUENCE [LARGE SCALE GENOMIC DNA]</scope>
    <source>
        <strain evidence="1">SQ_2022a</strain>
    </source>
</reference>
<name>A0ACC0GNP0_9ERIC</name>
<comment type="caution">
    <text evidence="1">The sequence shown here is derived from an EMBL/GenBank/DDBJ whole genome shotgun (WGS) entry which is preliminary data.</text>
</comment>
<protein>
    <submittedName>
        <fullName evidence="1">Uncharacterized protein</fullName>
    </submittedName>
</protein>
<proteinExistence type="predicted"/>
<sequence length="146" mass="16696">MQEISTASLIFSRRLPLNYLKENISAGNSLGNFSCISTRPLGWKFYVPVLITEVKSLAVSCSNNSGGECFGHYLIVLEGITCIDFQCIWLYFWVHEHFIAGLLVVLVLGFGVKFAYDSPQPLLWMCHLHPKKRRNTLKDNIFRFFS</sequence>
<keyword evidence="2" id="KW-1185">Reference proteome</keyword>
<accession>A0ACC0GNP0</accession>
<evidence type="ECO:0000313" key="1">
    <source>
        <dbReference type="EMBL" id="KAI8002823.1"/>
    </source>
</evidence>